<evidence type="ECO:0000313" key="3">
    <source>
        <dbReference type="Proteomes" id="UP000199230"/>
    </source>
</evidence>
<evidence type="ECO:0000313" key="2">
    <source>
        <dbReference type="EMBL" id="SDZ04904.1"/>
    </source>
</evidence>
<keyword evidence="3" id="KW-1185">Reference proteome</keyword>
<keyword evidence="1" id="KW-1133">Transmembrane helix</keyword>
<gene>
    <name evidence="2" type="ORF">SAMN05192546_107115</name>
</gene>
<dbReference type="AlphaFoldDB" id="A0A1H3PUF0"/>
<feature type="transmembrane region" description="Helical" evidence="1">
    <location>
        <begin position="41"/>
        <end position="59"/>
    </location>
</feature>
<dbReference type="Proteomes" id="UP000199230">
    <property type="component" value="Unassembled WGS sequence"/>
</dbReference>
<feature type="transmembrane region" description="Helical" evidence="1">
    <location>
        <begin position="6"/>
        <end position="21"/>
    </location>
</feature>
<dbReference type="OrthoDB" id="9830087at2"/>
<sequence length="151" mass="18016">MMFILLLFTYQMFRLLNILYIKRTKAGKKLASFSQKSGLRWLSAGLFLLGLLMNYFAYLNHWHSLRGILLFQGYLSLLLWESWSFIHFYEKGIVFSGRFVSWKDIKEYKKLDDDSYLLEIGKSPLKAMTFRKVSHKKALERLLNHQLEVQH</sequence>
<dbReference type="STRING" id="159292.SAMN05192546_107115"/>
<reference evidence="2 3" key="1">
    <citation type="submission" date="2016-10" db="EMBL/GenBank/DDBJ databases">
        <authorList>
            <person name="de Groot N.N."/>
        </authorList>
    </citation>
    <scope>NUCLEOTIDE SEQUENCE [LARGE SCALE GENOMIC DNA]</scope>
    <source>
        <strain evidence="2 3">APO</strain>
    </source>
</reference>
<protein>
    <recommendedName>
        <fullName evidence="4">DUF5673 domain-containing protein</fullName>
    </recommendedName>
</protein>
<keyword evidence="1" id="KW-0472">Membrane</keyword>
<keyword evidence="1" id="KW-0812">Transmembrane</keyword>
<accession>A0A1H3PUF0</accession>
<name>A0A1H3PUF0_9FIRM</name>
<evidence type="ECO:0008006" key="4">
    <source>
        <dbReference type="Google" id="ProtNLM"/>
    </source>
</evidence>
<dbReference type="EMBL" id="FNPV01000007">
    <property type="protein sequence ID" value="SDZ04904.1"/>
    <property type="molecule type" value="Genomic_DNA"/>
</dbReference>
<organism evidence="2 3">
    <name type="scientific">Tindallia californiensis</name>
    <dbReference type="NCBI Taxonomy" id="159292"/>
    <lineage>
        <taxon>Bacteria</taxon>
        <taxon>Bacillati</taxon>
        <taxon>Bacillota</taxon>
        <taxon>Clostridia</taxon>
        <taxon>Peptostreptococcales</taxon>
        <taxon>Tindalliaceae</taxon>
        <taxon>Tindallia</taxon>
    </lineage>
</organism>
<proteinExistence type="predicted"/>
<evidence type="ECO:0000256" key="1">
    <source>
        <dbReference type="SAM" id="Phobius"/>
    </source>
</evidence>